<dbReference type="OrthoDB" id="78432at2157"/>
<accession>A0A126QZQ6</accession>
<keyword evidence="5" id="KW-1185">Reference proteome</keyword>
<dbReference type="Proteomes" id="UP000183442">
    <property type="component" value="Unassembled WGS sequence"/>
</dbReference>
<evidence type="ECO:0008006" key="7">
    <source>
        <dbReference type="Google" id="ProtNLM"/>
    </source>
</evidence>
<evidence type="ECO:0000256" key="1">
    <source>
        <dbReference type="SAM" id="MobiDB-lite"/>
    </source>
</evidence>
<feature type="transmembrane region" description="Helical" evidence="2">
    <location>
        <begin position="335"/>
        <end position="358"/>
    </location>
</feature>
<feature type="compositionally biased region" description="Acidic residues" evidence="1">
    <location>
        <begin position="293"/>
        <end position="317"/>
    </location>
</feature>
<dbReference type="EMBL" id="FOTL01000012">
    <property type="protein sequence ID" value="SFL45662.1"/>
    <property type="molecule type" value="Genomic_DNA"/>
</dbReference>
<evidence type="ECO:0000313" key="5">
    <source>
        <dbReference type="Proteomes" id="UP000066376"/>
    </source>
</evidence>
<dbReference type="PATRIC" id="fig|294671.3.peg.636"/>
<dbReference type="AlphaFoldDB" id="A0A126QZQ6"/>
<gene>
    <name evidence="4" type="ORF">SAMN02910297_00931</name>
    <name evidence="3" type="ORF">YLM1_0612</name>
</gene>
<name>A0A126QZQ6_METOL</name>
<sequence>MNLKYTTFILLIICLTFTVAVSASDINDDNFNLDTVDIYNENIGEVSADSVNMNSLEAKNNFKSNILSDNKDQDNSLNENSSTVTTDNGGIRNISFSDGYNGYCIDMTLHGAEAGESFSVKDTSVIRNHLDNSSVGEYLKILFYNYYDAVSIDKEIASEAVWTFTDRYYKNSSDELVKNVINDYNGGLRVSDHGTIKKINDTHEMVFDFETLISSSDLIQNYFGYKVSIKEIENSTNGTSNDTLNNSTNGTSNDTLNNSTNDTSNDTSNNSTDTNLEDKTEDSTNLEYNSTDSLDDDSVDSLEDDDEDDYLNEDTNTEYDFNNKNSSIKNNNQKGISGVVAGNPLLILIISLILLVFVQFRTKK</sequence>
<dbReference type="GeneID" id="28488909"/>
<keyword evidence="2" id="KW-0472">Membrane</keyword>
<evidence type="ECO:0000256" key="2">
    <source>
        <dbReference type="SAM" id="Phobius"/>
    </source>
</evidence>
<feature type="compositionally biased region" description="Low complexity" evidence="1">
    <location>
        <begin position="235"/>
        <end position="274"/>
    </location>
</feature>
<reference evidence="4" key="4">
    <citation type="submission" date="2016-10" db="EMBL/GenBank/DDBJ databases">
        <authorList>
            <person name="de Groot N.N."/>
        </authorList>
    </citation>
    <scope>NUCLEOTIDE SEQUENCE [LARGE SCALE GENOMIC DNA]</scope>
    <source>
        <strain evidence="4">DSM 16632</strain>
    </source>
</reference>
<organism evidence="3 5">
    <name type="scientific">Methanobrevibacter olleyae</name>
    <dbReference type="NCBI Taxonomy" id="294671"/>
    <lineage>
        <taxon>Archaea</taxon>
        <taxon>Methanobacteriati</taxon>
        <taxon>Methanobacteriota</taxon>
        <taxon>Methanomada group</taxon>
        <taxon>Methanobacteria</taxon>
        <taxon>Methanobacteriales</taxon>
        <taxon>Methanobacteriaceae</taxon>
        <taxon>Methanobrevibacter</taxon>
    </lineage>
</organism>
<feature type="region of interest" description="Disordered" evidence="1">
    <location>
        <begin position="235"/>
        <end position="326"/>
    </location>
</feature>
<evidence type="ECO:0000313" key="6">
    <source>
        <dbReference type="Proteomes" id="UP000183442"/>
    </source>
</evidence>
<dbReference type="KEGG" id="mol:YLM1_0612"/>
<evidence type="ECO:0000313" key="4">
    <source>
        <dbReference type="EMBL" id="SFL45662.1"/>
    </source>
</evidence>
<keyword evidence="2" id="KW-1133">Transmembrane helix</keyword>
<dbReference type="Proteomes" id="UP000066376">
    <property type="component" value="Chromosome"/>
</dbReference>
<reference evidence="5" key="2">
    <citation type="submission" date="2016-02" db="EMBL/GenBank/DDBJ databases">
        <title>The draft genome sequence of the rumen methanogen Methanobrevibacter olleyae YLM1.</title>
        <authorList>
            <consortium name="New Zealand Agricultural Greenhouse Gas Research Centre/Pastoral Greenhouse Gas Research Consortium"/>
            <person name="Kelly W.J."/>
            <person name="Li D."/>
            <person name="Lambie S.C."/>
            <person name="Attwood G.T."/>
            <person name="Altermann E."/>
            <person name="Leahy S.C."/>
        </authorList>
    </citation>
    <scope>NUCLEOTIDE SEQUENCE [LARGE SCALE GENOMIC DNA]</scope>
    <source>
        <strain evidence="5">YLM1</strain>
    </source>
</reference>
<reference evidence="6" key="3">
    <citation type="submission" date="2016-10" db="EMBL/GenBank/DDBJ databases">
        <authorList>
            <person name="Varghese N."/>
        </authorList>
    </citation>
    <scope>NUCLEOTIDE SEQUENCE [LARGE SCALE GENOMIC DNA]</scope>
    <source>
        <strain evidence="6">DSM 16632</strain>
    </source>
</reference>
<protein>
    <recommendedName>
        <fullName evidence="7">Adhesin-like protein</fullName>
    </recommendedName>
</protein>
<reference evidence="3 5" key="1">
    <citation type="journal article" date="2016" name="Genome Announc.">
        <title>Draft Genome Sequence of the Rumen Methanogen Methanobrevibacter olleyae YLM1.</title>
        <authorList>
            <person name="Kelly W.J."/>
            <person name="Li D."/>
            <person name="Lambie S.C."/>
            <person name="Cox F."/>
            <person name="Attwood G.T."/>
            <person name="Altermann E."/>
            <person name="Leahy S.C."/>
        </authorList>
    </citation>
    <scope>NUCLEOTIDE SEQUENCE [LARGE SCALE GENOMIC DNA]</scope>
    <source>
        <strain evidence="3 5">YLM1</strain>
    </source>
</reference>
<dbReference type="RefSeq" id="WP_067146184.1">
    <property type="nucleotide sequence ID" value="NZ_CP014265.1"/>
</dbReference>
<dbReference type="STRING" id="294671.YLM1_0612"/>
<evidence type="ECO:0000313" key="3">
    <source>
        <dbReference type="EMBL" id="AMK15169.1"/>
    </source>
</evidence>
<proteinExistence type="predicted"/>
<keyword evidence="2" id="KW-0812">Transmembrane</keyword>
<dbReference type="EMBL" id="CP014265">
    <property type="protein sequence ID" value="AMK15169.1"/>
    <property type="molecule type" value="Genomic_DNA"/>
</dbReference>